<dbReference type="InterPro" id="IPR036866">
    <property type="entry name" value="RibonucZ/Hydroxyglut_hydro"/>
</dbReference>
<dbReference type="Pfam" id="PF07522">
    <property type="entry name" value="DRMBL"/>
    <property type="match status" value="1"/>
</dbReference>
<dbReference type="GO" id="GO:0006303">
    <property type="term" value="P:double-strand break repair via nonhomologous end joining"/>
    <property type="evidence" value="ECO:0007669"/>
    <property type="project" value="TreeGrafter"/>
</dbReference>
<keyword evidence="10" id="KW-0539">Nucleus</keyword>
<evidence type="ECO:0000256" key="11">
    <source>
        <dbReference type="ARBA" id="ARBA00039759"/>
    </source>
</evidence>
<dbReference type="GO" id="GO:0005634">
    <property type="term" value="C:nucleus"/>
    <property type="evidence" value="ECO:0007669"/>
    <property type="project" value="UniProtKB-SubCell"/>
</dbReference>
<evidence type="ECO:0000256" key="7">
    <source>
        <dbReference type="ARBA" id="ARBA00022839"/>
    </source>
</evidence>
<evidence type="ECO:0000256" key="1">
    <source>
        <dbReference type="ARBA" id="ARBA00004123"/>
    </source>
</evidence>
<evidence type="ECO:0000256" key="6">
    <source>
        <dbReference type="ARBA" id="ARBA00022801"/>
    </source>
</evidence>
<dbReference type="Proteomes" id="UP000595437">
    <property type="component" value="Chromosome 10"/>
</dbReference>
<dbReference type="InterPro" id="IPR011084">
    <property type="entry name" value="DRMBL"/>
</dbReference>
<evidence type="ECO:0000256" key="8">
    <source>
        <dbReference type="ARBA" id="ARBA00023172"/>
    </source>
</evidence>
<feature type="region of interest" description="Disordered" evidence="13">
    <location>
        <begin position="473"/>
        <end position="495"/>
    </location>
</feature>
<evidence type="ECO:0000256" key="12">
    <source>
        <dbReference type="ARBA" id="ARBA00042677"/>
    </source>
</evidence>
<dbReference type="PANTHER" id="PTHR23240">
    <property type="entry name" value="DNA CROSS-LINK REPAIR PROTEIN PSO2/SNM1-RELATED"/>
    <property type="match status" value="1"/>
</dbReference>
<name>A0A7T8H1S6_CALRO</name>
<dbReference type="EMBL" id="CP045899">
    <property type="protein sequence ID" value="QQP41581.1"/>
    <property type="molecule type" value="Genomic_DNA"/>
</dbReference>
<dbReference type="GO" id="GO:0004519">
    <property type="term" value="F:endonuclease activity"/>
    <property type="evidence" value="ECO:0007669"/>
    <property type="project" value="UniProtKB-KW"/>
</dbReference>
<evidence type="ECO:0000256" key="13">
    <source>
        <dbReference type="SAM" id="MobiDB-lite"/>
    </source>
</evidence>
<evidence type="ECO:0000259" key="14">
    <source>
        <dbReference type="Pfam" id="PF07522"/>
    </source>
</evidence>
<evidence type="ECO:0000256" key="3">
    <source>
        <dbReference type="ARBA" id="ARBA00022722"/>
    </source>
</evidence>
<dbReference type="SUPFAM" id="SSF56281">
    <property type="entry name" value="Metallo-hydrolase/oxidoreductase"/>
    <property type="match status" value="1"/>
</dbReference>
<evidence type="ECO:0000313" key="15">
    <source>
        <dbReference type="EMBL" id="QQP41581.1"/>
    </source>
</evidence>
<dbReference type="Gene3D" id="3.60.15.10">
    <property type="entry name" value="Ribonuclease Z/Hydroxyacylglutathione hydrolase-like"/>
    <property type="match status" value="1"/>
</dbReference>
<dbReference type="GO" id="GO:0000723">
    <property type="term" value="P:telomere maintenance"/>
    <property type="evidence" value="ECO:0007669"/>
    <property type="project" value="TreeGrafter"/>
</dbReference>
<dbReference type="GO" id="GO:0003684">
    <property type="term" value="F:damaged DNA binding"/>
    <property type="evidence" value="ECO:0007669"/>
    <property type="project" value="TreeGrafter"/>
</dbReference>
<comment type="subcellular location">
    <subcellularLocation>
        <location evidence="1">Nucleus</location>
    </subcellularLocation>
</comment>
<dbReference type="GO" id="GO:0036297">
    <property type="term" value="P:interstrand cross-link repair"/>
    <property type="evidence" value="ECO:0007669"/>
    <property type="project" value="TreeGrafter"/>
</dbReference>
<evidence type="ECO:0000256" key="10">
    <source>
        <dbReference type="ARBA" id="ARBA00023242"/>
    </source>
</evidence>
<dbReference type="GO" id="GO:0035312">
    <property type="term" value="F:5'-3' DNA exonuclease activity"/>
    <property type="evidence" value="ECO:0007669"/>
    <property type="project" value="TreeGrafter"/>
</dbReference>
<reference evidence="16" key="1">
    <citation type="submission" date="2021-01" db="EMBL/GenBank/DDBJ databases">
        <title>Caligus Genome Assembly.</title>
        <authorList>
            <person name="Gallardo-Escarate C."/>
        </authorList>
    </citation>
    <scope>NUCLEOTIDE SEQUENCE [LARGE SCALE GENOMIC DNA]</scope>
</reference>
<accession>A0A7T8H1S6</accession>
<keyword evidence="4" id="KW-0255">Endonuclease</keyword>
<feature type="compositionally biased region" description="Acidic residues" evidence="13">
    <location>
        <begin position="478"/>
        <end position="495"/>
    </location>
</feature>
<dbReference type="GO" id="GO:0006310">
    <property type="term" value="P:DNA recombination"/>
    <property type="evidence" value="ECO:0007669"/>
    <property type="project" value="UniProtKB-KW"/>
</dbReference>
<sequence length="530" mass="60708">MSSFKGLFPTLPGISCDYFAEEAEKSDQFFLSHCHSGPLIVQCFIADHMVGLDTLSRLLNRRNSVRVNHRLYCSMTSKAFVLRKFPFLKERIIKDLFPHERSAINVYDRSSESFYELSVTAIPSHHCPGSLMFLLEAKGKRVLYTGDFRFEDNNVYKGFRSLHDATSGSPLALDELYLDTTFCHPGYKTFPSREESIEEIWKLVNGWIRKMGFTATQYGSERILREIFERSGCHWRIHVSQRKFQDYLCSDELGDCTTTDPSAGEWIHACSWQDEEVIKASRVKPSALYFRNTEGDEESMSFVKQTRKQTFRVCYSSHSSMDELLEFVQYFRPKKIIPCVVPPGMTRSQVNGMLETKEGAPFAYNEIKRKRRSSELYLSSSSSEGESSAEVLSKRKLFRRCKNPHSKSEDTTLSHAALEPPPSKRRASLPYNFKIPAITITPSSPCMDPNHPNYPEFYEGKFYVESMKNYSSSASQSVEDENNEGDIEEVVDLDSTPELDVIFQNASTGTERENCINFAKSKRRKKQGGE</sequence>
<keyword evidence="7" id="KW-0269">Exonuclease</keyword>
<dbReference type="AlphaFoldDB" id="A0A7T8H1S6"/>
<evidence type="ECO:0000313" key="16">
    <source>
        <dbReference type="Proteomes" id="UP000595437"/>
    </source>
</evidence>
<evidence type="ECO:0000256" key="9">
    <source>
        <dbReference type="ARBA" id="ARBA00023204"/>
    </source>
</evidence>
<evidence type="ECO:0000256" key="2">
    <source>
        <dbReference type="ARBA" id="ARBA00010304"/>
    </source>
</evidence>
<feature type="region of interest" description="Disordered" evidence="13">
    <location>
        <begin position="400"/>
        <end position="428"/>
    </location>
</feature>
<keyword evidence="3" id="KW-0540">Nuclease</keyword>
<dbReference type="Gene3D" id="3.40.50.12650">
    <property type="match status" value="1"/>
</dbReference>
<keyword evidence="9" id="KW-0234">DNA repair</keyword>
<proteinExistence type="inferred from homology"/>
<keyword evidence="16" id="KW-1185">Reference proteome</keyword>
<evidence type="ECO:0000256" key="4">
    <source>
        <dbReference type="ARBA" id="ARBA00022759"/>
    </source>
</evidence>
<dbReference type="PANTHER" id="PTHR23240:SF8">
    <property type="entry name" value="PROTEIN ARTEMIS"/>
    <property type="match status" value="1"/>
</dbReference>
<evidence type="ECO:0000256" key="5">
    <source>
        <dbReference type="ARBA" id="ARBA00022763"/>
    </source>
</evidence>
<gene>
    <name evidence="15" type="ORF">FKW44_016000</name>
</gene>
<organism evidence="15 16">
    <name type="scientific">Caligus rogercresseyi</name>
    <name type="common">Sea louse</name>
    <dbReference type="NCBI Taxonomy" id="217165"/>
    <lineage>
        <taxon>Eukaryota</taxon>
        <taxon>Metazoa</taxon>
        <taxon>Ecdysozoa</taxon>
        <taxon>Arthropoda</taxon>
        <taxon>Crustacea</taxon>
        <taxon>Multicrustacea</taxon>
        <taxon>Hexanauplia</taxon>
        <taxon>Copepoda</taxon>
        <taxon>Siphonostomatoida</taxon>
        <taxon>Caligidae</taxon>
        <taxon>Caligus</taxon>
    </lineage>
</organism>
<protein>
    <recommendedName>
        <fullName evidence="11">Protein artemis</fullName>
    </recommendedName>
    <alternativeName>
        <fullName evidence="12">DNA cross-link repair 1C protein</fullName>
    </alternativeName>
</protein>
<feature type="domain" description="DNA repair metallo-beta-lactamase" evidence="14">
    <location>
        <begin position="283"/>
        <end position="341"/>
    </location>
</feature>
<keyword evidence="5" id="KW-0227">DNA damage</keyword>
<comment type="similarity">
    <text evidence="2">Belongs to the DNA repair metallo-beta-lactamase (DRMBL) family.</text>
</comment>
<keyword evidence="6" id="KW-0378">Hydrolase</keyword>
<dbReference type="OrthoDB" id="262529at2759"/>
<keyword evidence="8" id="KW-0233">DNA recombination</keyword>